<dbReference type="FunFam" id="3.40.50.2300:FF:000001">
    <property type="entry name" value="DNA-binding response regulator PhoB"/>
    <property type="match status" value="1"/>
</dbReference>
<evidence type="ECO:0000256" key="4">
    <source>
        <dbReference type="ARBA" id="ARBA00023125"/>
    </source>
</evidence>
<evidence type="ECO:0000256" key="6">
    <source>
        <dbReference type="PROSITE-ProRule" id="PRU00169"/>
    </source>
</evidence>
<organism evidence="10 13">
    <name type="scientific">Parvibacter caecicola</name>
    <dbReference type="NCBI Taxonomy" id="747645"/>
    <lineage>
        <taxon>Bacteria</taxon>
        <taxon>Bacillati</taxon>
        <taxon>Actinomycetota</taxon>
        <taxon>Coriobacteriia</taxon>
        <taxon>Coriobacteriales</taxon>
        <taxon>Coriobacteriaceae</taxon>
        <taxon>Parvibacter</taxon>
    </lineage>
</organism>
<dbReference type="PROSITE" id="PS51755">
    <property type="entry name" value="OMPR_PHOB"/>
    <property type="match status" value="1"/>
</dbReference>
<keyword evidence="3" id="KW-0805">Transcription regulation</keyword>
<dbReference type="InterPro" id="IPR039420">
    <property type="entry name" value="WalR-like"/>
</dbReference>
<name>A0A3N0ABH0_9ACTN</name>
<dbReference type="Gene3D" id="3.40.50.2300">
    <property type="match status" value="1"/>
</dbReference>
<dbReference type="GO" id="GO:0000156">
    <property type="term" value="F:phosphorelay response regulator activity"/>
    <property type="evidence" value="ECO:0007669"/>
    <property type="project" value="TreeGrafter"/>
</dbReference>
<keyword evidence="2" id="KW-0902">Two-component regulatory system</keyword>
<feature type="DNA-binding region" description="OmpR/PhoB-type" evidence="7">
    <location>
        <begin position="132"/>
        <end position="231"/>
    </location>
</feature>
<evidence type="ECO:0000259" key="9">
    <source>
        <dbReference type="PROSITE" id="PS51755"/>
    </source>
</evidence>
<keyword evidence="4 7" id="KW-0238">DNA-binding</keyword>
<comment type="caution">
    <text evidence="10">The sequence shown here is derived from an EMBL/GenBank/DDBJ whole genome shotgun (WGS) entry which is preliminary data.</text>
</comment>
<feature type="domain" description="OmpR/PhoB-type" evidence="9">
    <location>
        <begin position="132"/>
        <end position="231"/>
    </location>
</feature>
<dbReference type="Pfam" id="PF00072">
    <property type="entry name" value="Response_reg"/>
    <property type="match status" value="1"/>
</dbReference>
<dbReference type="InterPro" id="IPR011006">
    <property type="entry name" value="CheY-like_superfamily"/>
</dbReference>
<dbReference type="EMBL" id="JACHYA010000003">
    <property type="protein sequence ID" value="MBB3171351.1"/>
    <property type="molecule type" value="Genomic_DNA"/>
</dbReference>
<dbReference type="EMBL" id="SSTM01000003">
    <property type="protein sequence ID" value="TJW10816.1"/>
    <property type="molecule type" value="Genomic_DNA"/>
</dbReference>
<dbReference type="Gene3D" id="1.10.10.10">
    <property type="entry name" value="Winged helix-like DNA-binding domain superfamily/Winged helix DNA-binding domain"/>
    <property type="match status" value="1"/>
</dbReference>
<dbReference type="PROSITE" id="PS50110">
    <property type="entry name" value="RESPONSE_REGULATORY"/>
    <property type="match status" value="1"/>
</dbReference>
<proteinExistence type="predicted"/>
<dbReference type="PANTHER" id="PTHR48111">
    <property type="entry name" value="REGULATOR OF RPOS"/>
    <property type="match status" value="1"/>
</dbReference>
<dbReference type="InterPro" id="IPR016032">
    <property type="entry name" value="Sig_transdc_resp-reg_C-effctor"/>
</dbReference>
<sequence>MTDTPNRILVVDDEPSITEFVSYALKKEGYNADVVDNGEEAFLLASKNKYDLFILDIMLPGMDGYELCRRLRSKTTSPVLFLSARDTELDKVVGLEIGGDDYLAKPFGVRELIARVRALLRRGTGGDFPGASNSVTVSGITLDEDAHTAVGENGEIDLTPREFELLASLMKSAGKVVSREDLLRDAWGWEYLTETKTVDTHIKRLRDKIAGAGYDPGLVETVRGYGYRFHA</sequence>
<keyword evidence="12" id="KW-1185">Reference proteome</keyword>
<evidence type="ECO:0000313" key="12">
    <source>
        <dbReference type="Proteomes" id="UP000309454"/>
    </source>
</evidence>
<keyword evidence="5" id="KW-0804">Transcription</keyword>
<dbReference type="GO" id="GO:0005829">
    <property type="term" value="C:cytosol"/>
    <property type="evidence" value="ECO:0007669"/>
    <property type="project" value="TreeGrafter"/>
</dbReference>
<evidence type="ECO:0000256" key="2">
    <source>
        <dbReference type="ARBA" id="ARBA00023012"/>
    </source>
</evidence>
<dbReference type="Gene3D" id="6.10.250.690">
    <property type="match status" value="1"/>
</dbReference>
<dbReference type="Proteomes" id="UP000530850">
    <property type="component" value="Unassembled WGS sequence"/>
</dbReference>
<dbReference type="Pfam" id="PF00486">
    <property type="entry name" value="Trans_reg_C"/>
    <property type="match status" value="1"/>
</dbReference>
<evidence type="ECO:0000256" key="3">
    <source>
        <dbReference type="ARBA" id="ARBA00023015"/>
    </source>
</evidence>
<dbReference type="GO" id="GO:0000976">
    <property type="term" value="F:transcription cis-regulatory region binding"/>
    <property type="evidence" value="ECO:0007669"/>
    <property type="project" value="TreeGrafter"/>
</dbReference>
<evidence type="ECO:0000256" key="7">
    <source>
        <dbReference type="PROSITE-ProRule" id="PRU01091"/>
    </source>
</evidence>
<evidence type="ECO:0000256" key="1">
    <source>
        <dbReference type="ARBA" id="ARBA00022553"/>
    </source>
</evidence>
<evidence type="ECO:0000256" key="5">
    <source>
        <dbReference type="ARBA" id="ARBA00023163"/>
    </source>
</evidence>
<feature type="modified residue" description="4-aspartylphosphate" evidence="6">
    <location>
        <position position="56"/>
    </location>
</feature>
<dbReference type="InterPro" id="IPR036388">
    <property type="entry name" value="WH-like_DNA-bd_sf"/>
</dbReference>
<dbReference type="Proteomes" id="UP000309454">
    <property type="component" value="Unassembled WGS sequence"/>
</dbReference>
<dbReference type="SUPFAM" id="SSF46894">
    <property type="entry name" value="C-terminal effector domain of the bipartite response regulators"/>
    <property type="match status" value="1"/>
</dbReference>
<dbReference type="PANTHER" id="PTHR48111:SF1">
    <property type="entry name" value="TWO-COMPONENT RESPONSE REGULATOR ORR33"/>
    <property type="match status" value="1"/>
</dbReference>
<evidence type="ECO:0000259" key="8">
    <source>
        <dbReference type="PROSITE" id="PS50110"/>
    </source>
</evidence>
<dbReference type="GO" id="GO:0032993">
    <property type="term" value="C:protein-DNA complex"/>
    <property type="evidence" value="ECO:0007669"/>
    <property type="project" value="TreeGrafter"/>
</dbReference>
<gene>
    <name evidence="11" type="ORF">E5982_05970</name>
    <name evidence="10" type="ORF">FHR31_001169</name>
</gene>
<dbReference type="CDD" id="cd00383">
    <property type="entry name" value="trans_reg_C"/>
    <property type="match status" value="1"/>
</dbReference>
<keyword evidence="1 6" id="KW-0597">Phosphoprotein</keyword>
<dbReference type="SMART" id="SM00862">
    <property type="entry name" value="Trans_reg_C"/>
    <property type="match status" value="1"/>
</dbReference>
<dbReference type="SUPFAM" id="SSF52172">
    <property type="entry name" value="CheY-like"/>
    <property type="match status" value="1"/>
</dbReference>
<dbReference type="InterPro" id="IPR001867">
    <property type="entry name" value="OmpR/PhoB-type_DNA-bd"/>
</dbReference>
<evidence type="ECO:0000313" key="11">
    <source>
        <dbReference type="EMBL" id="TJW10816.1"/>
    </source>
</evidence>
<dbReference type="GeneID" id="93356179"/>
<protein>
    <submittedName>
        <fullName evidence="11">Response regulator transcription factor</fullName>
    </submittedName>
    <submittedName>
        <fullName evidence="10">Two-component system response regulator RegX3</fullName>
    </submittedName>
</protein>
<reference evidence="11 12" key="1">
    <citation type="submission" date="2019-04" db="EMBL/GenBank/DDBJ databases">
        <title>Microbes associate with the intestines of laboratory mice.</title>
        <authorList>
            <person name="Navarre W."/>
            <person name="Wong E."/>
            <person name="Huang K.C."/>
            <person name="Tropini C."/>
            <person name="Ng K."/>
            <person name="Yu B."/>
        </authorList>
    </citation>
    <scope>NUCLEOTIDE SEQUENCE [LARGE SCALE GENOMIC DNA]</scope>
    <source>
        <strain evidence="11 12">NM48_B13</strain>
    </source>
</reference>
<dbReference type="InterPro" id="IPR001789">
    <property type="entry name" value="Sig_transdc_resp-reg_receiver"/>
</dbReference>
<dbReference type="GO" id="GO:0006355">
    <property type="term" value="P:regulation of DNA-templated transcription"/>
    <property type="evidence" value="ECO:0007669"/>
    <property type="project" value="InterPro"/>
</dbReference>
<dbReference type="OrthoDB" id="9775518at2"/>
<dbReference type="SMART" id="SM00448">
    <property type="entry name" value="REC"/>
    <property type="match status" value="1"/>
</dbReference>
<feature type="domain" description="Response regulatory" evidence="8">
    <location>
        <begin position="7"/>
        <end position="120"/>
    </location>
</feature>
<dbReference type="FunFam" id="1.10.10.10:FF:000018">
    <property type="entry name" value="DNA-binding response regulator ResD"/>
    <property type="match status" value="1"/>
</dbReference>
<evidence type="ECO:0000313" key="10">
    <source>
        <dbReference type="EMBL" id="MBB3171351.1"/>
    </source>
</evidence>
<dbReference type="RefSeq" id="WP_123184878.1">
    <property type="nucleotide sequence ID" value="NZ_CANPEU010000008.1"/>
</dbReference>
<reference evidence="10 13" key="2">
    <citation type="submission" date="2020-08" db="EMBL/GenBank/DDBJ databases">
        <title>Sequencing the genomes of 1000 actinobacteria strains.</title>
        <authorList>
            <person name="Klenk H.-P."/>
        </authorList>
    </citation>
    <scope>NUCLEOTIDE SEQUENCE [LARGE SCALE GENOMIC DNA]</scope>
    <source>
        <strain evidence="10 13">DSM 22242</strain>
    </source>
</reference>
<dbReference type="AlphaFoldDB" id="A0A3N0ABH0"/>
<accession>A0A3N0ABH0</accession>
<evidence type="ECO:0000313" key="13">
    <source>
        <dbReference type="Proteomes" id="UP000530850"/>
    </source>
</evidence>